<reference evidence="2" key="1">
    <citation type="submission" date="2023-10" db="EMBL/GenBank/DDBJ databases">
        <authorList>
            <person name="Chen Y."/>
            <person name="Shah S."/>
            <person name="Dougan E. K."/>
            <person name="Thang M."/>
            <person name="Chan C."/>
        </authorList>
    </citation>
    <scope>NUCLEOTIDE SEQUENCE [LARGE SCALE GENOMIC DNA]</scope>
</reference>
<dbReference type="Proteomes" id="UP001189429">
    <property type="component" value="Unassembled WGS sequence"/>
</dbReference>
<dbReference type="EMBL" id="CAUYUJ010019947">
    <property type="protein sequence ID" value="CAK0894765.1"/>
    <property type="molecule type" value="Genomic_DNA"/>
</dbReference>
<evidence type="ECO:0000256" key="1">
    <source>
        <dbReference type="SAM" id="MobiDB-lite"/>
    </source>
</evidence>
<organism evidence="2 3">
    <name type="scientific">Prorocentrum cordatum</name>
    <dbReference type="NCBI Taxonomy" id="2364126"/>
    <lineage>
        <taxon>Eukaryota</taxon>
        <taxon>Sar</taxon>
        <taxon>Alveolata</taxon>
        <taxon>Dinophyceae</taxon>
        <taxon>Prorocentrales</taxon>
        <taxon>Prorocentraceae</taxon>
        <taxon>Prorocentrum</taxon>
    </lineage>
</organism>
<gene>
    <name evidence="2" type="ORF">PCOR1329_LOCUS73715</name>
</gene>
<feature type="compositionally biased region" description="Low complexity" evidence="1">
    <location>
        <begin position="60"/>
        <end position="70"/>
    </location>
</feature>
<comment type="caution">
    <text evidence="2">The sequence shown here is derived from an EMBL/GenBank/DDBJ whole genome shotgun (WGS) entry which is preliminary data.</text>
</comment>
<keyword evidence="3" id="KW-1185">Reference proteome</keyword>
<feature type="region of interest" description="Disordered" evidence="1">
    <location>
        <begin position="36"/>
        <end position="94"/>
    </location>
</feature>
<proteinExistence type="predicted"/>
<feature type="compositionally biased region" description="Low complexity" evidence="1">
    <location>
        <begin position="81"/>
        <end position="94"/>
    </location>
</feature>
<protein>
    <submittedName>
        <fullName evidence="2">Uncharacterized protein</fullName>
    </submittedName>
</protein>
<accession>A0ABN9X5Z7</accession>
<evidence type="ECO:0000313" key="2">
    <source>
        <dbReference type="EMBL" id="CAK0894765.1"/>
    </source>
</evidence>
<evidence type="ECO:0000313" key="3">
    <source>
        <dbReference type="Proteomes" id="UP001189429"/>
    </source>
</evidence>
<sequence length="94" mass="9336">MPPLSCASARSETNEENMCAEAAPGGAALVVEQQPASEARLAAESKSRRAGVRQGGRHGGAAPARQRQARLVCGPPPGSDAARLPGLAGAAPPG</sequence>
<name>A0ABN9X5Z7_9DINO</name>